<gene>
    <name evidence="2" type="ORF">GCK72_020980</name>
</gene>
<dbReference type="CTD" id="78777051"/>
<dbReference type="InterPro" id="IPR018817">
    <property type="entry name" value="7TM_GPCR_serpentine_rcpt_Srz"/>
</dbReference>
<organism evidence="2 3">
    <name type="scientific">Caenorhabditis remanei</name>
    <name type="common">Caenorhabditis vulgaris</name>
    <dbReference type="NCBI Taxonomy" id="31234"/>
    <lineage>
        <taxon>Eukaryota</taxon>
        <taxon>Metazoa</taxon>
        <taxon>Ecdysozoa</taxon>
        <taxon>Nematoda</taxon>
        <taxon>Chromadorea</taxon>
        <taxon>Rhabditida</taxon>
        <taxon>Rhabditina</taxon>
        <taxon>Rhabditomorpha</taxon>
        <taxon>Rhabditoidea</taxon>
        <taxon>Rhabditidae</taxon>
        <taxon>Peloderinae</taxon>
        <taxon>Caenorhabditis</taxon>
    </lineage>
</organism>
<evidence type="ECO:0000313" key="3">
    <source>
        <dbReference type="Proteomes" id="UP000483820"/>
    </source>
</evidence>
<dbReference type="GeneID" id="78777051"/>
<dbReference type="Proteomes" id="UP000483820">
    <property type="component" value="Chromosome V"/>
</dbReference>
<sequence>MVLFFPSTEKYVTYNEKELKRFIRYAFAFFLITYLQVPNVNVVYFVASDKLIITSASLYIPIYMMIKKQKHLTSAQFHRPQRYVMCQLIVILLCRLVIQLPIILLSDNTAVAMSNYEIIEIATTCLTIQLAYLGCCKRNLESLKSFLLEKWWIRLLLCKYLEERELAEEFTELRKDERRAVKKEDQTGDQTTSSITESTVGVGERGVSIC</sequence>
<protein>
    <submittedName>
        <fullName evidence="2">Uncharacterized protein</fullName>
    </submittedName>
</protein>
<dbReference type="Pfam" id="PF10325">
    <property type="entry name" value="7TM_GPCR_Srz"/>
    <property type="match status" value="1"/>
</dbReference>
<evidence type="ECO:0000313" key="2">
    <source>
        <dbReference type="EMBL" id="KAF1754419.1"/>
    </source>
</evidence>
<dbReference type="AlphaFoldDB" id="A0A6A5GJ53"/>
<dbReference type="KEGG" id="crq:GCK72_020980"/>
<feature type="transmembrane region" description="Helical" evidence="1">
    <location>
        <begin position="116"/>
        <end position="135"/>
    </location>
</feature>
<accession>A0A6A5GJ53</accession>
<name>A0A6A5GJ53_CAERE</name>
<dbReference type="PANTHER" id="PTHR31720">
    <property type="entry name" value="SERPENTINE RECEPTOR, CLASS Z-RELATED"/>
    <property type="match status" value="1"/>
</dbReference>
<feature type="transmembrane region" description="Helical" evidence="1">
    <location>
        <begin position="43"/>
        <end position="62"/>
    </location>
</feature>
<reference evidence="2 3" key="1">
    <citation type="submission" date="2019-12" db="EMBL/GenBank/DDBJ databases">
        <title>Chromosome-level assembly of the Caenorhabditis remanei genome.</title>
        <authorList>
            <person name="Teterina A.A."/>
            <person name="Willis J.H."/>
            <person name="Phillips P.C."/>
        </authorList>
    </citation>
    <scope>NUCLEOTIDE SEQUENCE [LARGE SCALE GENOMIC DNA]</scope>
    <source>
        <strain evidence="2 3">PX506</strain>
        <tissue evidence="2">Whole organism</tissue>
    </source>
</reference>
<feature type="transmembrane region" description="Helical" evidence="1">
    <location>
        <begin position="83"/>
        <end position="104"/>
    </location>
</feature>
<dbReference type="EMBL" id="WUAV01000005">
    <property type="protein sequence ID" value="KAF1754419.1"/>
    <property type="molecule type" value="Genomic_DNA"/>
</dbReference>
<keyword evidence="1" id="KW-1133">Transmembrane helix</keyword>
<keyword evidence="1" id="KW-0472">Membrane</keyword>
<proteinExistence type="predicted"/>
<evidence type="ECO:0000256" key="1">
    <source>
        <dbReference type="SAM" id="Phobius"/>
    </source>
</evidence>
<comment type="caution">
    <text evidence="2">The sequence shown here is derived from an EMBL/GenBank/DDBJ whole genome shotgun (WGS) entry which is preliminary data.</text>
</comment>
<feature type="transmembrane region" description="Helical" evidence="1">
    <location>
        <begin position="21"/>
        <end position="37"/>
    </location>
</feature>
<keyword evidence="1" id="KW-0812">Transmembrane</keyword>
<dbReference type="PANTHER" id="PTHR31720:SF3">
    <property type="entry name" value="SERPENTINE RECEPTOR, CLASS Z-RELATED"/>
    <property type="match status" value="1"/>
</dbReference>
<dbReference type="RefSeq" id="XP_053582834.1">
    <property type="nucleotide sequence ID" value="XM_053733921.1"/>
</dbReference>